<gene>
    <name evidence="2" type="ORF">Daesc_009786</name>
</gene>
<feature type="region of interest" description="Disordered" evidence="1">
    <location>
        <begin position="1"/>
        <end position="20"/>
    </location>
</feature>
<comment type="caution">
    <text evidence="2">The sequence shown here is derived from an EMBL/GenBank/DDBJ whole genome shotgun (WGS) entry which is preliminary data.</text>
</comment>
<evidence type="ECO:0000256" key="1">
    <source>
        <dbReference type="SAM" id="MobiDB-lite"/>
    </source>
</evidence>
<evidence type="ECO:0000313" key="3">
    <source>
        <dbReference type="Proteomes" id="UP001369815"/>
    </source>
</evidence>
<name>A0AAX6MBX6_9PEZI</name>
<keyword evidence="3" id="KW-1185">Reference proteome</keyword>
<accession>A0AAX6MBX6</accession>
<evidence type="ECO:0000313" key="2">
    <source>
        <dbReference type="EMBL" id="KAK6949702.1"/>
    </source>
</evidence>
<organism evidence="2 3">
    <name type="scientific">Daldinia eschscholtzii</name>
    <dbReference type="NCBI Taxonomy" id="292717"/>
    <lineage>
        <taxon>Eukaryota</taxon>
        <taxon>Fungi</taxon>
        <taxon>Dikarya</taxon>
        <taxon>Ascomycota</taxon>
        <taxon>Pezizomycotina</taxon>
        <taxon>Sordariomycetes</taxon>
        <taxon>Xylariomycetidae</taxon>
        <taxon>Xylariales</taxon>
        <taxon>Hypoxylaceae</taxon>
        <taxon>Daldinia</taxon>
    </lineage>
</organism>
<sequence length="130" mass="14971">MAGLHYQREGASRAHREVPSAVFETEDPEIPGKFAKDNSPKEMQVLSFHPGSIFTETVRRVMGDRLDDFDFDDECLCGHFAVRAASREAEFLHGRFVWAAWDVDELKRREIRKLIDEEPYYPQIGVKGLT</sequence>
<dbReference type="Proteomes" id="UP001369815">
    <property type="component" value="Unassembled WGS sequence"/>
</dbReference>
<feature type="compositionally biased region" description="Basic and acidic residues" evidence="1">
    <location>
        <begin position="1"/>
        <end position="18"/>
    </location>
</feature>
<dbReference type="EMBL" id="JBANMG010000009">
    <property type="protein sequence ID" value="KAK6949702.1"/>
    <property type="molecule type" value="Genomic_DNA"/>
</dbReference>
<protein>
    <submittedName>
        <fullName evidence="2">Uncharacterized protein</fullName>
    </submittedName>
</protein>
<reference evidence="2 3" key="1">
    <citation type="journal article" date="2024" name="Front Chem Biol">
        <title>Unveiling the potential of Daldinia eschscholtzii MFLUCC 19-0629 through bioactivity and bioinformatics studies for enhanced sustainable agriculture production.</title>
        <authorList>
            <person name="Brooks S."/>
            <person name="Weaver J.A."/>
            <person name="Klomchit A."/>
            <person name="Alharthi S.A."/>
            <person name="Onlamun T."/>
            <person name="Nurani R."/>
            <person name="Vong T.K."/>
            <person name="Alberti F."/>
            <person name="Greco C."/>
        </authorList>
    </citation>
    <scope>NUCLEOTIDE SEQUENCE [LARGE SCALE GENOMIC DNA]</scope>
    <source>
        <strain evidence="2">MFLUCC 19-0629</strain>
    </source>
</reference>
<dbReference type="AlphaFoldDB" id="A0AAX6MBX6"/>
<proteinExistence type="predicted"/>